<dbReference type="AlphaFoldDB" id="A0A1V8M5Q7"/>
<dbReference type="Proteomes" id="UP000191980">
    <property type="component" value="Unassembled WGS sequence"/>
</dbReference>
<proteinExistence type="predicted"/>
<protein>
    <recommendedName>
        <fullName evidence="1">Group II intron maturase-specific domain-containing protein</fullName>
    </recommendedName>
</protein>
<evidence type="ECO:0000313" key="2">
    <source>
        <dbReference type="EMBL" id="OQK16885.1"/>
    </source>
</evidence>
<dbReference type="Pfam" id="PF08388">
    <property type="entry name" value="GIIM"/>
    <property type="match status" value="1"/>
</dbReference>
<accession>A0A1V8M5Q7</accession>
<reference evidence="2 3" key="1">
    <citation type="submission" date="2015-12" db="EMBL/GenBank/DDBJ databases">
        <authorList>
            <person name="Shamseldin A."/>
            <person name="Moawad H."/>
            <person name="Abd El-Rahim W.M."/>
            <person name="Sadowsky M.J."/>
        </authorList>
    </citation>
    <scope>NUCLEOTIDE SEQUENCE [LARGE SCALE GENOMIC DNA]</scope>
    <source>
        <strain evidence="2 3">WF1</strain>
    </source>
</reference>
<dbReference type="RefSeq" id="WP_198942526.1">
    <property type="nucleotide sequence ID" value="NZ_LPUF01000001.1"/>
</dbReference>
<sequence>MSLPGWKAYFRIVEVKSPRDIDKWIRRTLQYYVYKQWDKSGYRKLRKLGVLEHSQISAWPLAGLSNSPALTYA</sequence>
<keyword evidence="3" id="KW-1185">Reference proteome</keyword>
<comment type="caution">
    <text evidence="2">The sequence shown here is derived from an EMBL/GenBank/DDBJ whole genome shotgun (WGS) entry which is preliminary data.</text>
</comment>
<dbReference type="STRING" id="1420851.AU255_03000"/>
<name>A0A1V8M5Q7_9GAMM</name>
<dbReference type="EMBL" id="LPUF01000001">
    <property type="protein sequence ID" value="OQK16885.1"/>
    <property type="molecule type" value="Genomic_DNA"/>
</dbReference>
<evidence type="ECO:0000313" key="3">
    <source>
        <dbReference type="Proteomes" id="UP000191980"/>
    </source>
</evidence>
<organism evidence="2 3">
    <name type="scientific">Methyloprofundus sedimenti</name>
    <dbReference type="NCBI Taxonomy" id="1420851"/>
    <lineage>
        <taxon>Bacteria</taxon>
        <taxon>Pseudomonadati</taxon>
        <taxon>Pseudomonadota</taxon>
        <taxon>Gammaproteobacteria</taxon>
        <taxon>Methylococcales</taxon>
        <taxon>Methylococcaceae</taxon>
        <taxon>Methyloprofundus</taxon>
    </lineage>
</organism>
<gene>
    <name evidence="2" type="ORF">AU255_03000</name>
</gene>
<evidence type="ECO:0000259" key="1">
    <source>
        <dbReference type="Pfam" id="PF08388"/>
    </source>
</evidence>
<feature type="domain" description="Group II intron maturase-specific" evidence="1">
    <location>
        <begin position="3"/>
        <end position="47"/>
    </location>
</feature>
<dbReference type="InterPro" id="IPR013597">
    <property type="entry name" value="Mat_intron_G2"/>
</dbReference>